<dbReference type="Proteomes" id="UP000515237">
    <property type="component" value="Chromosome"/>
</dbReference>
<evidence type="ECO:0008006" key="3">
    <source>
        <dbReference type="Google" id="ProtNLM"/>
    </source>
</evidence>
<name>A0A7G7GBT4_9BACT</name>
<proteinExistence type="predicted"/>
<reference evidence="1 2" key="1">
    <citation type="journal article" date="2018" name="Int. J. Syst. Evol. Microbiol.">
        <title>Adhaeribacter swui sp. nov., isolated from wet mud.</title>
        <authorList>
            <person name="Kim D.U."/>
            <person name="Kim K.W."/>
            <person name="Kang M.S."/>
            <person name="Kim J.Y."/>
            <person name="Jang J.H."/>
            <person name="Kim M.K."/>
        </authorList>
    </citation>
    <scope>NUCLEOTIDE SEQUENCE [LARGE SCALE GENOMIC DNA]</scope>
    <source>
        <strain evidence="1 2">KCTC 52873</strain>
    </source>
</reference>
<dbReference type="KEGG" id="aswu:HUW51_18490"/>
<evidence type="ECO:0000313" key="2">
    <source>
        <dbReference type="Proteomes" id="UP000515237"/>
    </source>
</evidence>
<protein>
    <recommendedName>
        <fullName evidence="3">STAS/SEC14 domain-containing protein</fullName>
    </recommendedName>
</protein>
<keyword evidence="2" id="KW-1185">Reference proteome</keyword>
<gene>
    <name evidence="1" type="ORF">HUW51_18490</name>
</gene>
<dbReference type="AlphaFoldDB" id="A0A7G7GBT4"/>
<dbReference type="RefSeq" id="WP_185271113.1">
    <property type="nucleotide sequence ID" value="NZ_CP055156.1"/>
</dbReference>
<evidence type="ECO:0000313" key="1">
    <source>
        <dbReference type="EMBL" id="QNF34618.1"/>
    </source>
</evidence>
<dbReference type="EMBL" id="CP055156">
    <property type="protein sequence ID" value="QNF34618.1"/>
    <property type="molecule type" value="Genomic_DNA"/>
</dbReference>
<organism evidence="1 2">
    <name type="scientific">Adhaeribacter swui</name>
    <dbReference type="NCBI Taxonomy" id="2086471"/>
    <lineage>
        <taxon>Bacteria</taxon>
        <taxon>Pseudomonadati</taxon>
        <taxon>Bacteroidota</taxon>
        <taxon>Cytophagia</taxon>
        <taxon>Cytophagales</taxon>
        <taxon>Hymenobacteraceae</taxon>
        <taxon>Adhaeribacter</taxon>
    </lineage>
</organism>
<accession>A0A7G7GBT4</accession>
<sequence length="136" mass="15279">MPFEVRYASNFYRIEVDLTANLLQATWLRASDKAEIVSGGTALYQVLRDTGIEYAVANAQTLTTLSSEAKEWMSTSFYQLLSTTKLAKLARILPENVFSKIALESVVTRADALGVTKFQVKNFTDYQKALAWLNEK</sequence>